<evidence type="ECO:0000313" key="3">
    <source>
        <dbReference type="Proteomes" id="UP000261540"/>
    </source>
</evidence>
<dbReference type="SUPFAM" id="SSF56672">
    <property type="entry name" value="DNA/RNA polymerases"/>
    <property type="match status" value="1"/>
</dbReference>
<dbReference type="Ensembl" id="ENSPKIT00000025653.1">
    <property type="protein sequence ID" value="ENSPKIP00000001726.1"/>
    <property type="gene ID" value="ENSPKIG00000019910.1"/>
</dbReference>
<dbReference type="PROSITE" id="PS50878">
    <property type="entry name" value="RT_POL"/>
    <property type="match status" value="1"/>
</dbReference>
<name>A0A3B3Q8K9_9TELE</name>
<keyword evidence="3" id="KW-1185">Reference proteome</keyword>
<dbReference type="CDD" id="cd01650">
    <property type="entry name" value="RT_nLTR_like"/>
    <property type="match status" value="1"/>
</dbReference>
<dbReference type="InterPro" id="IPR000477">
    <property type="entry name" value="RT_dom"/>
</dbReference>
<dbReference type="InterPro" id="IPR043502">
    <property type="entry name" value="DNA/RNA_pol_sf"/>
</dbReference>
<protein>
    <recommendedName>
        <fullName evidence="1">Reverse transcriptase domain-containing protein</fullName>
    </recommendedName>
</protein>
<reference evidence="2" key="2">
    <citation type="submission" date="2025-09" db="UniProtKB">
        <authorList>
            <consortium name="Ensembl"/>
        </authorList>
    </citation>
    <scope>IDENTIFICATION</scope>
</reference>
<evidence type="ECO:0000259" key="1">
    <source>
        <dbReference type="PROSITE" id="PS50878"/>
    </source>
</evidence>
<reference evidence="2" key="1">
    <citation type="submission" date="2025-08" db="UniProtKB">
        <authorList>
            <consortium name="Ensembl"/>
        </authorList>
    </citation>
    <scope>IDENTIFICATION</scope>
</reference>
<organism evidence="2 3">
    <name type="scientific">Paramormyrops kingsleyae</name>
    <dbReference type="NCBI Taxonomy" id="1676925"/>
    <lineage>
        <taxon>Eukaryota</taxon>
        <taxon>Metazoa</taxon>
        <taxon>Chordata</taxon>
        <taxon>Craniata</taxon>
        <taxon>Vertebrata</taxon>
        <taxon>Euteleostomi</taxon>
        <taxon>Actinopterygii</taxon>
        <taxon>Neopterygii</taxon>
        <taxon>Teleostei</taxon>
        <taxon>Osteoglossocephala</taxon>
        <taxon>Osteoglossomorpha</taxon>
        <taxon>Osteoglossiformes</taxon>
        <taxon>Mormyridae</taxon>
        <taxon>Paramormyrops</taxon>
    </lineage>
</organism>
<accession>A0A3B3Q8K9</accession>
<sequence>MAIANKRGDDGQPCLVPRPSGCHVGGAERKIALEAKHDSKGFFQYFNSKRALKAEITNLQDSKGLIIDNEIDMVNEFNDYFSRVFTIENTSNLPPINTNTASSMTNICITEVDVILSLAKLKINKSQGPDGILPIVLKEMRDIISQPLTLIFQKSLSAGVVPSDWKHANITPIFKKGDRSNPANYRPISLTSITGKIMEAIIQVKMVDYLDANNIIKDSQHGFRRGRSCLTNLLEFFEEATSEIDHKKAYDVIYLDFQKAFDVVPHKRLLLKLKAAGILGTVATWIKNWLTDRKQRVVIRGTMSQWASVHSGVPQGSILGPLLFLIYINDIDTNTYSKLVKFADDTKVGGVADTNLAAERLQRDLDLISEWADTWQMKFNTDKCKVIHAGSRNIKYRYFMGSTEIKVADYEKDLGIFTYKNKHMKSVFVLSLLLT</sequence>
<dbReference type="PANTHER" id="PTHR33332">
    <property type="entry name" value="REVERSE TRANSCRIPTASE DOMAIN-CONTAINING PROTEIN"/>
    <property type="match status" value="1"/>
</dbReference>
<dbReference type="GeneTree" id="ENSGT01150000286902"/>
<dbReference type="Pfam" id="PF00078">
    <property type="entry name" value="RVT_1"/>
    <property type="match status" value="1"/>
</dbReference>
<feature type="domain" description="Reverse transcriptase" evidence="1">
    <location>
        <begin position="154"/>
        <end position="404"/>
    </location>
</feature>
<dbReference type="STRING" id="1676925.ENSPKIP00000001726"/>
<dbReference type="AlphaFoldDB" id="A0A3B3Q8K9"/>
<dbReference type="Proteomes" id="UP000261540">
    <property type="component" value="Unplaced"/>
</dbReference>
<proteinExistence type="predicted"/>
<evidence type="ECO:0000313" key="2">
    <source>
        <dbReference type="Ensembl" id="ENSPKIP00000001726.1"/>
    </source>
</evidence>